<dbReference type="InterPro" id="IPR042186">
    <property type="entry name" value="FimD_plug_dom"/>
</dbReference>
<evidence type="ECO:0000259" key="1">
    <source>
        <dbReference type="Pfam" id="PF13953"/>
    </source>
</evidence>
<evidence type="ECO:0000313" key="3">
    <source>
        <dbReference type="Proteomes" id="UP000194151"/>
    </source>
</evidence>
<gene>
    <name evidence="2" type="ORF">CAL12_14945</name>
</gene>
<reference evidence="2 3" key="1">
    <citation type="submission" date="2017-05" db="EMBL/GenBank/DDBJ databases">
        <title>Complete and WGS of Bordetella genogroups.</title>
        <authorList>
            <person name="Spilker T."/>
            <person name="LiPuma J."/>
        </authorList>
    </citation>
    <scope>NUCLEOTIDE SEQUENCE [LARGE SCALE GENOMIC DNA]</scope>
    <source>
        <strain evidence="2 3">AU19157</strain>
    </source>
</reference>
<protein>
    <submittedName>
        <fullName evidence="2">Fimbrial protein</fullName>
    </submittedName>
</protein>
<dbReference type="GO" id="GO:0009279">
    <property type="term" value="C:cell outer membrane"/>
    <property type="evidence" value="ECO:0007669"/>
    <property type="project" value="TreeGrafter"/>
</dbReference>
<dbReference type="KEGG" id="bgv:CAL12_14945"/>
<dbReference type="OrthoDB" id="8587at2"/>
<accession>A0A1W6YTY8</accession>
<dbReference type="PANTHER" id="PTHR30451:SF5">
    <property type="entry name" value="SLR0019 PROTEIN"/>
    <property type="match status" value="1"/>
</dbReference>
<evidence type="ECO:0000313" key="2">
    <source>
        <dbReference type="EMBL" id="ARP84555.1"/>
    </source>
</evidence>
<dbReference type="InterPro" id="IPR043142">
    <property type="entry name" value="PapC-like_C_sf"/>
</dbReference>
<proteinExistence type="predicted"/>
<keyword evidence="3" id="KW-1185">Reference proteome</keyword>
<dbReference type="STRING" id="1416806.CAL12_14945"/>
<dbReference type="InterPro" id="IPR000015">
    <property type="entry name" value="Fimb_usher"/>
</dbReference>
<dbReference type="Proteomes" id="UP000194151">
    <property type="component" value="Chromosome"/>
</dbReference>
<dbReference type="GO" id="GO:0015473">
    <property type="term" value="F:fimbrial usher porin activity"/>
    <property type="evidence" value="ECO:0007669"/>
    <property type="project" value="InterPro"/>
</dbReference>
<organism evidence="2 3">
    <name type="scientific">Bordetella genomosp. 8</name>
    <dbReference type="NCBI Taxonomy" id="1416806"/>
    <lineage>
        <taxon>Bacteria</taxon>
        <taxon>Pseudomonadati</taxon>
        <taxon>Pseudomonadota</taxon>
        <taxon>Betaproteobacteria</taxon>
        <taxon>Burkholderiales</taxon>
        <taxon>Alcaligenaceae</taxon>
        <taxon>Bordetella</taxon>
    </lineage>
</organism>
<dbReference type="AlphaFoldDB" id="A0A1W6YTY8"/>
<feature type="domain" description="PapC-like C-terminal" evidence="1">
    <location>
        <begin position="672"/>
        <end position="731"/>
    </location>
</feature>
<dbReference type="EMBL" id="CP021108">
    <property type="protein sequence ID" value="ARP84555.1"/>
    <property type="molecule type" value="Genomic_DNA"/>
</dbReference>
<dbReference type="Gene3D" id="2.60.40.3110">
    <property type="match status" value="1"/>
</dbReference>
<dbReference type="Pfam" id="PF00577">
    <property type="entry name" value="Usher"/>
    <property type="match status" value="1"/>
</dbReference>
<dbReference type="Pfam" id="PF13953">
    <property type="entry name" value="PapC_C"/>
    <property type="match status" value="1"/>
</dbReference>
<dbReference type="PANTHER" id="PTHR30451">
    <property type="entry name" value="OUTER MEMBRANE USHER PROTEIN"/>
    <property type="match status" value="1"/>
</dbReference>
<dbReference type="InterPro" id="IPR025949">
    <property type="entry name" value="PapC-like_C"/>
</dbReference>
<dbReference type="Gene3D" id="2.60.40.2070">
    <property type="match status" value="1"/>
</dbReference>
<dbReference type="Gene3D" id="2.60.40.2610">
    <property type="entry name" value="Outer membrane usher protein FimD, plug domain"/>
    <property type="match status" value="1"/>
</dbReference>
<dbReference type="GO" id="GO:0009297">
    <property type="term" value="P:pilus assembly"/>
    <property type="evidence" value="ECO:0007669"/>
    <property type="project" value="InterPro"/>
</dbReference>
<name>A0A1W6YTY8_9BORD</name>
<sequence length="755" mass="80238">MPCIPASAQSPSSPAAHEVYLSVNINGQATTLISRFRELNGRLFISPEDLGSLGLLTGSATAPRDRDIALDAIAGLRYRYNPGQQTVDIQAPNSLLKAYSLDTRGLEPAAPAASGRGLLLNYDAYGQTGTNDSLAVWSEERYFDPRGVLSNTGIAYLYGPYRDYVRYDTSWSHSDPATLRTTQLGDTISSSLPWSRSVRMGGLQWRRNFGLRPDLVTFPLPALSGTAVVPSAIDVYINNVRQYSGNVPGGPFVVNNVPGITGAGVASIVTRDALGRPVSTSLPIYIDSRLLAQGLSSYSAEAGFLRRDYGLRSFDYDSSPAGSLSGRYGVSDALTVEGHAETTPGVYNAGAGALIRLGTDGVVDGSLSVSAGRQDGAQAGIGYQYIRPDFSFDIRTLRKIGNYGDLASSDGTPTPDVDDRITFSIPIGKRQTVSLSYIGLGYPGVSKSDIGSISYAVNLGNQVTFNVNAFQDFSDSTNTGVFLSLSIGLGDNTVASLNAGEQNGRSTYTAGAVRTPDYGGGWGWGAQAGSTGAIDYQQGWAQYLGRYGQVTATAQNLDGRSDASLDLNGGIVLMGGHVEASRQIYDGFALVSTDGIGGVPVLSQNRVIGATGSDGYLLVPNLNAYQNNQIAIDSLKLPPDTRVEATEMDVVPQAYSGVTARFALSRYAAASIVLRDQDGKALPVGTRVHHEPSGKDTIVGYDGITFVDHLRADNRLRLQGRQFQCDVDFTYRRPADGSLPTIGPLTCVRRPRVSP</sequence>